<evidence type="ECO:0000313" key="2">
    <source>
        <dbReference type="Proteomes" id="UP000325577"/>
    </source>
</evidence>
<dbReference type="Proteomes" id="UP000325577">
    <property type="component" value="Linkage Group LG18"/>
</dbReference>
<dbReference type="AlphaFoldDB" id="A0A5J5ASQ0"/>
<accession>A0A5J5ASQ0</accession>
<organism evidence="1 2">
    <name type="scientific">Nyssa sinensis</name>
    <dbReference type="NCBI Taxonomy" id="561372"/>
    <lineage>
        <taxon>Eukaryota</taxon>
        <taxon>Viridiplantae</taxon>
        <taxon>Streptophyta</taxon>
        <taxon>Embryophyta</taxon>
        <taxon>Tracheophyta</taxon>
        <taxon>Spermatophyta</taxon>
        <taxon>Magnoliopsida</taxon>
        <taxon>eudicotyledons</taxon>
        <taxon>Gunneridae</taxon>
        <taxon>Pentapetalae</taxon>
        <taxon>asterids</taxon>
        <taxon>Cornales</taxon>
        <taxon>Nyssaceae</taxon>
        <taxon>Nyssa</taxon>
    </lineage>
</organism>
<proteinExistence type="predicted"/>
<reference evidence="1 2" key="1">
    <citation type="submission" date="2019-09" db="EMBL/GenBank/DDBJ databases">
        <title>A chromosome-level genome assembly of the Chinese tupelo Nyssa sinensis.</title>
        <authorList>
            <person name="Yang X."/>
            <person name="Kang M."/>
            <person name="Yang Y."/>
            <person name="Xiong H."/>
            <person name="Wang M."/>
            <person name="Zhang Z."/>
            <person name="Wang Z."/>
            <person name="Wu H."/>
            <person name="Ma T."/>
            <person name="Liu J."/>
            <person name="Xi Z."/>
        </authorList>
    </citation>
    <scope>NUCLEOTIDE SEQUENCE [LARGE SCALE GENOMIC DNA]</scope>
    <source>
        <strain evidence="1">J267</strain>
        <tissue evidence="1">Leaf</tissue>
    </source>
</reference>
<name>A0A5J5ASQ0_9ASTE</name>
<dbReference type="EMBL" id="CM018041">
    <property type="protein sequence ID" value="KAA8534125.1"/>
    <property type="molecule type" value="Genomic_DNA"/>
</dbReference>
<sequence length="109" mass="12184">MGSVRRGNCGLRIVSVNFLIRRPPPGTFPLRPKLRGNGFLDATGGLSHLCNTVHENSTHSLQFHLDCCKAGFWVISLRMGKFSNFHKFSETRLASLNGFLLPVEDIRLC</sequence>
<gene>
    <name evidence="1" type="ORF">F0562_031682</name>
</gene>
<keyword evidence="2" id="KW-1185">Reference proteome</keyword>
<protein>
    <submittedName>
        <fullName evidence="1">Uncharacterized protein</fullName>
    </submittedName>
</protein>
<evidence type="ECO:0000313" key="1">
    <source>
        <dbReference type="EMBL" id="KAA8534125.1"/>
    </source>
</evidence>